<dbReference type="InterPro" id="IPR014387">
    <property type="entry name" value="CDP_diag_ino_3_P_euk"/>
</dbReference>
<proteinExistence type="inferred from homology"/>
<dbReference type="GO" id="GO:0006661">
    <property type="term" value="P:phosphatidylinositol biosynthetic process"/>
    <property type="evidence" value="ECO:0007669"/>
    <property type="project" value="TreeGrafter"/>
</dbReference>
<evidence type="ECO:0000256" key="4">
    <source>
        <dbReference type="ARBA" id="ARBA00010441"/>
    </source>
</evidence>
<evidence type="ECO:0000256" key="3">
    <source>
        <dbReference type="ARBA" id="ARBA00004141"/>
    </source>
</evidence>
<evidence type="ECO:0000256" key="2">
    <source>
        <dbReference type="ARBA" id="ARBA00001946"/>
    </source>
</evidence>
<name>A0A077WVH0_9FUNG</name>
<protein>
    <recommendedName>
        <fullName evidence="5 17">CDP-diacylglycerol--inositol 3-phosphatidyltransferase</fullName>
        <ecNumber evidence="5 17">2.7.8.11</ecNumber>
    </recommendedName>
</protein>
<keyword evidence="16 17" id="KW-1208">Phospholipid metabolism</keyword>
<evidence type="ECO:0000256" key="15">
    <source>
        <dbReference type="ARBA" id="ARBA00023211"/>
    </source>
</evidence>
<dbReference type="PANTHER" id="PTHR15362:SF4">
    <property type="entry name" value="CDP-DIACYLGLYCEROL--INOSITOL 3-PHOSPHATIDYLTRANSFERASE"/>
    <property type="match status" value="1"/>
</dbReference>
<evidence type="ECO:0000313" key="20">
    <source>
        <dbReference type="EMBL" id="CDS11264.1"/>
    </source>
</evidence>
<dbReference type="Pfam" id="PF01066">
    <property type="entry name" value="CDP-OH_P_transf"/>
    <property type="match status" value="1"/>
</dbReference>
<organism evidence="20">
    <name type="scientific">Lichtheimia ramosa</name>
    <dbReference type="NCBI Taxonomy" id="688394"/>
    <lineage>
        <taxon>Eukaryota</taxon>
        <taxon>Fungi</taxon>
        <taxon>Fungi incertae sedis</taxon>
        <taxon>Mucoromycota</taxon>
        <taxon>Mucoromycotina</taxon>
        <taxon>Mucoromycetes</taxon>
        <taxon>Mucorales</taxon>
        <taxon>Lichtheimiaceae</taxon>
        <taxon>Lichtheimia</taxon>
    </lineage>
</organism>
<comment type="cofactor">
    <cofactor evidence="2">
        <name>Mg(2+)</name>
        <dbReference type="ChEBI" id="CHEBI:18420"/>
    </cofactor>
</comment>
<dbReference type="GO" id="GO:0046872">
    <property type="term" value="F:metal ion binding"/>
    <property type="evidence" value="ECO:0007669"/>
    <property type="project" value="UniProtKB-KW"/>
</dbReference>
<evidence type="ECO:0000256" key="14">
    <source>
        <dbReference type="ARBA" id="ARBA00023209"/>
    </source>
</evidence>
<keyword evidence="14 17" id="KW-0594">Phospholipid biosynthesis</keyword>
<dbReference type="InterPro" id="IPR043130">
    <property type="entry name" value="CDP-OH_PTrfase_TM_dom"/>
</dbReference>
<keyword evidence="15" id="KW-0464">Manganese</keyword>
<evidence type="ECO:0000256" key="16">
    <source>
        <dbReference type="ARBA" id="ARBA00023264"/>
    </source>
</evidence>
<gene>
    <name evidence="20" type="ORF">LRAMOSA03527</name>
</gene>
<keyword evidence="6 17" id="KW-0444">Lipid biosynthesis</keyword>
<dbReference type="AlphaFoldDB" id="A0A077WVH0"/>
<evidence type="ECO:0000256" key="13">
    <source>
        <dbReference type="ARBA" id="ARBA00023136"/>
    </source>
</evidence>
<reference evidence="20" key="1">
    <citation type="journal article" date="2014" name="Genome Announc.">
        <title>De novo whole-genome sequence and genome annotation of Lichtheimia ramosa.</title>
        <authorList>
            <person name="Linde J."/>
            <person name="Schwartze V."/>
            <person name="Binder U."/>
            <person name="Lass-Florl C."/>
            <person name="Voigt K."/>
            <person name="Horn F."/>
        </authorList>
    </citation>
    <scope>NUCLEOTIDE SEQUENCE</scope>
    <source>
        <strain evidence="20">JMRC FSU:6197</strain>
    </source>
</reference>
<evidence type="ECO:0000256" key="6">
    <source>
        <dbReference type="ARBA" id="ARBA00022516"/>
    </source>
</evidence>
<dbReference type="EMBL" id="LK023346">
    <property type="protein sequence ID" value="CDS11264.1"/>
    <property type="molecule type" value="Genomic_DNA"/>
</dbReference>
<dbReference type="PROSITE" id="PS00379">
    <property type="entry name" value="CDP_ALCOHOL_P_TRANSF"/>
    <property type="match status" value="1"/>
</dbReference>
<dbReference type="PANTHER" id="PTHR15362">
    <property type="entry name" value="PHOSPHATIDYLINOSITOL SYNTHASE"/>
    <property type="match status" value="1"/>
</dbReference>
<keyword evidence="7 17" id="KW-0808">Transferase</keyword>
<evidence type="ECO:0000256" key="19">
    <source>
        <dbReference type="SAM" id="Phobius"/>
    </source>
</evidence>
<evidence type="ECO:0000256" key="7">
    <source>
        <dbReference type="ARBA" id="ARBA00022679"/>
    </source>
</evidence>
<comment type="catalytic activity">
    <reaction evidence="17">
        <text>a CDP-1,2-diacyl-sn-glycerol + myo-inositol = a 1,2-diacyl-sn-glycero-3-phospho-(1D-myo-inositol) + CMP + H(+)</text>
        <dbReference type="Rhea" id="RHEA:11580"/>
        <dbReference type="ChEBI" id="CHEBI:15378"/>
        <dbReference type="ChEBI" id="CHEBI:17268"/>
        <dbReference type="ChEBI" id="CHEBI:57880"/>
        <dbReference type="ChEBI" id="CHEBI:58332"/>
        <dbReference type="ChEBI" id="CHEBI:60377"/>
        <dbReference type="EC" id="2.7.8.11"/>
    </reaction>
</comment>
<dbReference type="Gene3D" id="1.20.120.1760">
    <property type="match status" value="1"/>
</dbReference>
<evidence type="ECO:0000256" key="18">
    <source>
        <dbReference type="RuleBase" id="RU003750"/>
    </source>
</evidence>
<evidence type="ECO:0000256" key="10">
    <source>
        <dbReference type="ARBA" id="ARBA00022842"/>
    </source>
</evidence>
<sequence length="223" mass="25465">MSNGNRRLLQTDNVFLYIPNIIGYTRIILASASLYYMPWHPKVCTILYCISCLLDAVDGNAARYFDQCSKFGAVLDMVTDRSTTTCLLCFLSLKYPAWTILFQFLISLDFSSHYMHMYSSMTEGSSSHKKISQSSNRFLQLYYNSNVVLFIMCAGNELFFVALYVFKFFQGPINAAWWVVFAVSGVICFLKQFINVIQIVNASRVLATIDKEERAKALNAKKE</sequence>
<dbReference type="OrthoDB" id="10251079at2759"/>
<evidence type="ECO:0000256" key="9">
    <source>
        <dbReference type="ARBA" id="ARBA00022723"/>
    </source>
</evidence>
<evidence type="ECO:0000256" key="8">
    <source>
        <dbReference type="ARBA" id="ARBA00022692"/>
    </source>
</evidence>
<comment type="subcellular location">
    <subcellularLocation>
        <location evidence="3">Membrane</location>
        <topology evidence="3">Multi-pass membrane protein</topology>
    </subcellularLocation>
</comment>
<feature type="transmembrane region" description="Helical" evidence="19">
    <location>
        <begin position="175"/>
        <end position="194"/>
    </location>
</feature>
<feature type="transmembrane region" description="Helical" evidence="19">
    <location>
        <begin position="14"/>
        <end position="37"/>
    </location>
</feature>
<feature type="transmembrane region" description="Helical" evidence="19">
    <location>
        <begin position="147"/>
        <end position="169"/>
    </location>
</feature>
<accession>A0A077WVH0</accession>
<keyword evidence="8 19" id="KW-0812">Transmembrane</keyword>
<keyword evidence="11 19" id="KW-1133">Transmembrane helix</keyword>
<dbReference type="FunFam" id="1.20.120.1760:FF:000003">
    <property type="entry name" value="CDP-diacylglycerol--inositol 3-phosphatidyltransferase"/>
    <property type="match status" value="1"/>
</dbReference>
<comment type="similarity">
    <text evidence="4 17 18">Belongs to the CDP-alcohol phosphatidyltransferase class-I family.</text>
</comment>
<comment type="cofactor">
    <cofactor evidence="1">
        <name>Mn(2+)</name>
        <dbReference type="ChEBI" id="CHEBI:29035"/>
    </cofactor>
</comment>
<evidence type="ECO:0000256" key="1">
    <source>
        <dbReference type="ARBA" id="ARBA00001936"/>
    </source>
</evidence>
<keyword evidence="10" id="KW-0460">Magnesium</keyword>
<dbReference type="GO" id="GO:0016020">
    <property type="term" value="C:membrane"/>
    <property type="evidence" value="ECO:0007669"/>
    <property type="project" value="UniProtKB-SubCell"/>
</dbReference>
<keyword evidence="12 17" id="KW-0443">Lipid metabolism</keyword>
<keyword evidence="9" id="KW-0479">Metal-binding</keyword>
<evidence type="ECO:0000256" key="12">
    <source>
        <dbReference type="ARBA" id="ARBA00023098"/>
    </source>
</evidence>
<evidence type="ECO:0000256" key="11">
    <source>
        <dbReference type="ARBA" id="ARBA00022989"/>
    </source>
</evidence>
<dbReference type="GO" id="GO:0005794">
    <property type="term" value="C:Golgi apparatus"/>
    <property type="evidence" value="ECO:0007669"/>
    <property type="project" value="TreeGrafter"/>
</dbReference>
<evidence type="ECO:0000256" key="17">
    <source>
        <dbReference type="PIRNR" id="PIRNR000848"/>
    </source>
</evidence>
<dbReference type="InterPro" id="IPR048254">
    <property type="entry name" value="CDP_ALCOHOL_P_TRANSF_CS"/>
</dbReference>
<dbReference type="EC" id="2.7.8.11" evidence="5 17"/>
<dbReference type="PIRSF" id="PIRSF000848">
    <property type="entry name" value="CDP_diag_ino_3_P"/>
    <property type="match status" value="1"/>
</dbReference>
<evidence type="ECO:0000256" key="5">
    <source>
        <dbReference type="ARBA" id="ARBA00013212"/>
    </source>
</evidence>
<keyword evidence="13 17" id="KW-0472">Membrane</keyword>
<dbReference type="GO" id="GO:0003881">
    <property type="term" value="F:CDP-diacylglycerol-inositol 3-phosphatidyltransferase activity"/>
    <property type="evidence" value="ECO:0007669"/>
    <property type="project" value="UniProtKB-UniRule"/>
</dbReference>
<dbReference type="InterPro" id="IPR000462">
    <property type="entry name" value="CDP-OH_P_trans"/>
</dbReference>